<evidence type="ECO:0000259" key="2">
    <source>
        <dbReference type="Pfam" id="PF08385"/>
    </source>
</evidence>
<dbReference type="InterPro" id="IPR013594">
    <property type="entry name" value="Dynein_heavy_tail"/>
</dbReference>
<dbReference type="GO" id="GO:0045505">
    <property type="term" value="F:dynein intermediate chain binding"/>
    <property type="evidence" value="ECO:0007669"/>
    <property type="project" value="InterPro"/>
</dbReference>
<keyword evidence="4" id="KW-1185">Reference proteome</keyword>
<evidence type="ECO:0000313" key="3">
    <source>
        <dbReference type="EMBL" id="CAH2210243.1"/>
    </source>
</evidence>
<organism evidence="3 4">
    <name type="scientific">Pararge aegeria aegeria</name>
    <dbReference type="NCBI Taxonomy" id="348720"/>
    <lineage>
        <taxon>Eukaryota</taxon>
        <taxon>Metazoa</taxon>
        <taxon>Ecdysozoa</taxon>
        <taxon>Arthropoda</taxon>
        <taxon>Hexapoda</taxon>
        <taxon>Insecta</taxon>
        <taxon>Pterygota</taxon>
        <taxon>Neoptera</taxon>
        <taxon>Endopterygota</taxon>
        <taxon>Lepidoptera</taxon>
        <taxon>Glossata</taxon>
        <taxon>Ditrysia</taxon>
        <taxon>Papilionoidea</taxon>
        <taxon>Nymphalidae</taxon>
        <taxon>Satyrinae</taxon>
        <taxon>Satyrini</taxon>
        <taxon>Parargina</taxon>
        <taxon>Pararge</taxon>
    </lineage>
</organism>
<dbReference type="PANTHER" id="PTHR46532:SF4">
    <property type="entry name" value="AAA+ ATPASE DOMAIN-CONTAINING PROTEIN"/>
    <property type="match status" value="1"/>
</dbReference>
<comment type="similarity">
    <text evidence="1">Belongs to the dynein heavy chain family.</text>
</comment>
<evidence type="ECO:0000256" key="1">
    <source>
        <dbReference type="ARBA" id="ARBA00008887"/>
    </source>
</evidence>
<comment type="caution">
    <text evidence="3">The sequence shown here is derived from an EMBL/GenBank/DDBJ whole genome shotgun (WGS) entry which is preliminary data.</text>
</comment>
<dbReference type="EMBL" id="CAKXAJ010007003">
    <property type="protein sequence ID" value="CAH2210243.1"/>
    <property type="molecule type" value="Genomic_DNA"/>
</dbReference>
<dbReference type="InterPro" id="IPR026983">
    <property type="entry name" value="DHC"/>
</dbReference>
<accession>A0A8S4QM70</accession>
<sequence length="207" mass="24989">MEAADERPFDCSEMYIFGKFETFRKRLLKVVDLFQTYITYYVLNKTTLEGVEEFAVNFNKLFKIISTKTYDALDHRRPDFDKDYKTYKDNVATQELLLENFMIASVNKCPTTEIALHLLERFKKLKLDCLYLEDQYYDLISKYTGEIESIRDRYNEERENPELPRNMPPVSGRVMWIRFYDKNIKYPMQEFMQHKEVITHMVLKNDN</sequence>
<dbReference type="GO" id="GO:0005858">
    <property type="term" value="C:axonemal dynein complex"/>
    <property type="evidence" value="ECO:0007669"/>
    <property type="project" value="TreeGrafter"/>
</dbReference>
<feature type="domain" description="Dynein heavy chain tail" evidence="2">
    <location>
        <begin position="4"/>
        <end position="200"/>
    </location>
</feature>
<dbReference type="GO" id="GO:0051959">
    <property type="term" value="F:dynein light intermediate chain binding"/>
    <property type="evidence" value="ECO:0007669"/>
    <property type="project" value="InterPro"/>
</dbReference>
<proteinExistence type="inferred from homology"/>
<dbReference type="AlphaFoldDB" id="A0A8S4QM70"/>
<protein>
    <submittedName>
        <fullName evidence="3">Jg19009 protein</fullName>
    </submittedName>
</protein>
<dbReference type="Pfam" id="PF08385">
    <property type="entry name" value="DHC_N1"/>
    <property type="match status" value="1"/>
</dbReference>
<dbReference type="OrthoDB" id="286107at2759"/>
<dbReference type="GO" id="GO:0007018">
    <property type="term" value="P:microtubule-based movement"/>
    <property type="evidence" value="ECO:0007669"/>
    <property type="project" value="InterPro"/>
</dbReference>
<reference evidence="3" key="1">
    <citation type="submission" date="2022-03" db="EMBL/GenBank/DDBJ databases">
        <authorList>
            <person name="Lindestad O."/>
        </authorList>
    </citation>
    <scope>NUCLEOTIDE SEQUENCE</scope>
</reference>
<evidence type="ECO:0000313" key="4">
    <source>
        <dbReference type="Proteomes" id="UP000838756"/>
    </source>
</evidence>
<gene>
    <name evidence="3" type="primary">jg19009</name>
    <name evidence="3" type="ORF">PAEG_LOCUS2154</name>
</gene>
<dbReference type="Proteomes" id="UP000838756">
    <property type="component" value="Unassembled WGS sequence"/>
</dbReference>
<name>A0A8S4QM70_9NEOP</name>
<dbReference type="PANTHER" id="PTHR46532">
    <property type="entry name" value="MALE FERTILITY FACTOR KL5"/>
    <property type="match status" value="1"/>
</dbReference>